<proteinExistence type="predicted"/>
<evidence type="ECO:0000313" key="2">
    <source>
        <dbReference type="Proteomes" id="UP000830639"/>
    </source>
</evidence>
<name>A0ABY4JQU3_9BACI</name>
<dbReference type="EMBL" id="CP096034">
    <property type="protein sequence ID" value="UPM55233.1"/>
    <property type="molecule type" value="Genomic_DNA"/>
</dbReference>
<evidence type="ECO:0000313" key="1">
    <source>
        <dbReference type="EMBL" id="UPM55233.1"/>
    </source>
</evidence>
<organism evidence="1 2">
    <name type="scientific">Gottfriedia acidiceleris</name>
    <dbReference type="NCBI Taxonomy" id="371036"/>
    <lineage>
        <taxon>Bacteria</taxon>
        <taxon>Bacillati</taxon>
        <taxon>Bacillota</taxon>
        <taxon>Bacilli</taxon>
        <taxon>Bacillales</taxon>
        <taxon>Bacillaceae</taxon>
        <taxon>Gottfriedia</taxon>
    </lineage>
</organism>
<sequence length="104" mass="11844">MNIEDYVKEKHPNVFEEHNRFIRNFVPSIGSELVSLVDSFGGLSGQPLEVTGYSALGCGMDVFIELKNVATGERYMCPVKKWDNKVKLIKGDYIDVSFVKFYDE</sequence>
<accession>A0ABY4JQU3</accession>
<gene>
    <name evidence="1" type="ORF">MY490_05170</name>
</gene>
<dbReference type="RefSeq" id="WP_248268273.1">
    <property type="nucleotide sequence ID" value="NZ_CP096034.1"/>
</dbReference>
<reference evidence="1 2" key="1">
    <citation type="submission" date="2022-04" db="EMBL/GenBank/DDBJ databases">
        <title>Mechanism of arsenic methylation and mitigation arsenic toxicity by Bacillus sp. LH14 from an Arsenic-Contaminated Paddy Soil.</title>
        <authorList>
            <person name="Wang D."/>
        </authorList>
    </citation>
    <scope>NUCLEOTIDE SEQUENCE [LARGE SCALE GENOMIC DNA]</scope>
    <source>
        <strain evidence="1 2">LH14</strain>
    </source>
</reference>
<keyword evidence="2" id="KW-1185">Reference proteome</keyword>
<dbReference type="Proteomes" id="UP000830639">
    <property type="component" value="Chromosome"/>
</dbReference>
<protein>
    <submittedName>
        <fullName evidence="1">Uncharacterized protein</fullName>
    </submittedName>
</protein>